<evidence type="ECO:0000313" key="1">
    <source>
        <dbReference type="EMBL" id="ETV64202.1"/>
    </source>
</evidence>
<protein>
    <submittedName>
        <fullName evidence="1">Uncharacterized protein</fullName>
    </submittedName>
</protein>
<dbReference type="AlphaFoldDB" id="W4F9R5"/>
<gene>
    <name evidence="1" type="ORF">H257_18882</name>
</gene>
<accession>W4F9R5</accession>
<dbReference type="STRING" id="112090.W4F9R5"/>
<reference evidence="1" key="1">
    <citation type="submission" date="2013-12" db="EMBL/GenBank/DDBJ databases">
        <title>The Genome Sequence of Aphanomyces astaci APO3.</title>
        <authorList>
            <consortium name="The Broad Institute Genomics Platform"/>
            <person name="Russ C."/>
            <person name="Tyler B."/>
            <person name="van West P."/>
            <person name="Dieguez-Uribeondo J."/>
            <person name="Young S.K."/>
            <person name="Zeng Q."/>
            <person name="Gargeya S."/>
            <person name="Fitzgerald M."/>
            <person name="Abouelleil A."/>
            <person name="Alvarado L."/>
            <person name="Chapman S.B."/>
            <person name="Gainer-Dewar J."/>
            <person name="Goldberg J."/>
            <person name="Griggs A."/>
            <person name="Gujja S."/>
            <person name="Hansen M."/>
            <person name="Howarth C."/>
            <person name="Imamovic A."/>
            <person name="Ireland A."/>
            <person name="Larimer J."/>
            <person name="McCowan C."/>
            <person name="Murphy C."/>
            <person name="Pearson M."/>
            <person name="Poon T.W."/>
            <person name="Priest M."/>
            <person name="Roberts A."/>
            <person name="Saif S."/>
            <person name="Shea T."/>
            <person name="Sykes S."/>
            <person name="Wortman J."/>
            <person name="Nusbaum C."/>
            <person name="Birren B."/>
        </authorList>
    </citation>
    <scope>NUCLEOTIDE SEQUENCE [LARGE SCALE GENOMIC DNA]</scope>
    <source>
        <strain evidence="1">APO3</strain>
    </source>
</reference>
<proteinExistence type="predicted"/>
<dbReference type="RefSeq" id="XP_009846315.1">
    <property type="nucleotide sequence ID" value="XM_009848013.1"/>
</dbReference>
<organism evidence="1">
    <name type="scientific">Aphanomyces astaci</name>
    <name type="common">Crayfish plague agent</name>
    <dbReference type="NCBI Taxonomy" id="112090"/>
    <lineage>
        <taxon>Eukaryota</taxon>
        <taxon>Sar</taxon>
        <taxon>Stramenopiles</taxon>
        <taxon>Oomycota</taxon>
        <taxon>Saprolegniomycetes</taxon>
        <taxon>Saprolegniales</taxon>
        <taxon>Verrucalvaceae</taxon>
        <taxon>Aphanomyces</taxon>
    </lineage>
</organism>
<dbReference type="OrthoDB" id="118382at2759"/>
<dbReference type="VEuPathDB" id="FungiDB:H257_18882"/>
<sequence length="154" mass="17701">MELTSSSSSSDDTDTDDEYMRTYFPTAKAHRGSLPGRKTNVDRHRSIGDKQLWEYYFDDNRSYDDGVFRRRYRMSPELFLRISQDVAHHSEYFRQGRDAAGILGFSTLKKCTVAMRMMAYGAAADSLDENFRMGKSTILKTLQLFCCAVDKLST</sequence>
<dbReference type="EMBL" id="KI913365">
    <property type="protein sequence ID" value="ETV64202.1"/>
    <property type="molecule type" value="Genomic_DNA"/>
</dbReference>
<name>W4F9R5_APHAT</name>
<dbReference type="PANTHER" id="PTHR47150">
    <property type="entry name" value="OS12G0169200 PROTEIN"/>
    <property type="match status" value="1"/>
</dbReference>
<dbReference type="GeneID" id="20820878"/>
<dbReference type="PANTHER" id="PTHR47150:SF5">
    <property type="entry name" value="OS07G0546750 PROTEIN"/>
    <property type="match status" value="1"/>
</dbReference>